<feature type="transmembrane region" description="Helical" evidence="9">
    <location>
        <begin position="330"/>
        <end position="347"/>
    </location>
</feature>
<evidence type="ECO:0000256" key="9">
    <source>
        <dbReference type="SAM" id="Phobius"/>
    </source>
</evidence>
<dbReference type="Pfam" id="PF13231">
    <property type="entry name" value="PMT_2"/>
    <property type="match status" value="1"/>
</dbReference>
<keyword evidence="4 12" id="KW-0808">Transferase</keyword>
<dbReference type="PATRIC" id="fig|1766.6.peg.4367"/>
<dbReference type="PANTHER" id="PTHR33908:SF3">
    <property type="entry name" value="UNDECAPRENYL PHOSPHATE-ALPHA-4-AMINO-4-DEOXY-L-ARABINOSE ARABINOSYL TRANSFERASE"/>
    <property type="match status" value="1"/>
</dbReference>
<feature type="transmembrane region" description="Helical" evidence="9">
    <location>
        <begin position="233"/>
        <end position="254"/>
    </location>
</feature>
<evidence type="ECO:0000256" key="8">
    <source>
        <dbReference type="SAM" id="MobiDB-lite"/>
    </source>
</evidence>
<dbReference type="InterPro" id="IPR050297">
    <property type="entry name" value="LipidA_mod_glycosyltrf_83"/>
</dbReference>
<evidence type="ECO:0000259" key="11">
    <source>
        <dbReference type="Pfam" id="PF24878"/>
    </source>
</evidence>
<feature type="transmembrane region" description="Helical" evidence="9">
    <location>
        <begin position="469"/>
        <end position="489"/>
    </location>
</feature>
<gene>
    <name evidence="12" type="ORF">XA26_43950</name>
</gene>
<feature type="domain" description="Glycosyltransferase RgtA/B/C/D-like" evidence="10">
    <location>
        <begin position="84"/>
        <end position="244"/>
    </location>
</feature>
<feature type="transmembrane region" description="Helical" evidence="9">
    <location>
        <begin position="133"/>
        <end position="153"/>
    </location>
</feature>
<dbReference type="Pfam" id="PF24878">
    <property type="entry name" value="YkcB_C"/>
    <property type="match status" value="1"/>
</dbReference>
<dbReference type="InterPro" id="IPR038731">
    <property type="entry name" value="RgtA/B/C-like"/>
</dbReference>
<reference evidence="12 13" key="1">
    <citation type="journal article" date="2015" name="MBio">
        <title>Enzymatic Degradation of Phenazines Can Generate Energy and Protect Sensitive Organisms from Toxicity.</title>
        <authorList>
            <person name="Costa K.C."/>
            <person name="Bergkessel M."/>
            <person name="Saunders S."/>
            <person name="Korlach J."/>
            <person name="Newman D.K."/>
        </authorList>
    </citation>
    <scope>NUCLEOTIDE SEQUENCE [LARGE SCALE GENOMIC DNA]</scope>
    <source>
        <strain evidence="12 13">CT6</strain>
    </source>
</reference>
<feature type="transmembrane region" description="Helical" evidence="9">
    <location>
        <begin position="159"/>
        <end position="176"/>
    </location>
</feature>
<feature type="transmembrane region" description="Helical" evidence="9">
    <location>
        <begin position="359"/>
        <end position="378"/>
    </location>
</feature>
<evidence type="ECO:0000256" key="3">
    <source>
        <dbReference type="ARBA" id="ARBA00022676"/>
    </source>
</evidence>
<feature type="transmembrane region" description="Helical" evidence="9">
    <location>
        <begin position="412"/>
        <end position="431"/>
    </location>
</feature>
<protein>
    <submittedName>
        <fullName evidence="12">Dolichyl-phosphate-mannose-protein mannosyltransferase family</fullName>
    </submittedName>
</protein>
<keyword evidence="7 9" id="KW-0472">Membrane</keyword>
<keyword evidence="2" id="KW-1003">Cell membrane</keyword>
<dbReference type="STRING" id="1766.XA26_43950"/>
<dbReference type="InterPro" id="IPR056785">
    <property type="entry name" value="YkcA/B-like_C"/>
</dbReference>
<feature type="transmembrane region" description="Helical" evidence="9">
    <location>
        <begin position="206"/>
        <end position="226"/>
    </location>
</feature>
<dbReference type="PANTHER" id="PTHR33908">
    <property type="entry name" value="MANNOSYLTRANSFERASE YKCB-RELATED"/>
    <property type="match status" value="1"/>
</dbReference>
<feature type="transmembrane region" description="Helical" evidence="9">
    <location>
        <begin position="384"/>
        <end position="405"/>
    </location>
</feature>
<evidence type="ECO:0000256" key="2">
    <source>
        <dbReference type="ARBA" id="ARBA00022475"/>
    </source>
</evidence>
<keyword evidence="6 9" id="KW-1133">Transmembrane helix</keyword>
<feature type="transmembrane region" description="Helical" evidence="9">
    <location>
        <begin position="30"/>
        <end position="47"/>
    </location>
</feature>
<dbReference type="GO" id="GO:0010041">
    <property type="term" value="P:response to iron(III) ion"/>
    <property type="evidence" value="ECO:0007669"/>
    <property type="project" value="TreeGrafter"/>
</dbReference>
<feature type="region of interest" description="Disordered" evidence="8">
    <location>
        <begin position="596"/>
        <end position="618"/>
    </location>
</feature>
<dbReference type="Proteomes" id="UP000057134">
    <property type="component" value="Chromosome"/>
</dbReference>
<keyword evidence="13" id="KW-1185">Reference proteome</keyword>
<feature type="domain" description="Putative mannosyltransferase YkcA/B-like C-terminal" evidence="11">
    <location>
        <begin position="540"/>
        <end position="626"/>
    </location>
</feature>
<comment type="subcellular location">
    <subcellularLocation>
        <location evidence="1">Cell membrane</location>
        <topology evidence="1">Multi-pass membrane protein</topology>
    </subcellularLocation>
</comment>
<evidence type="ECO:0000313" key="12">
    <source>
        <dbReference type="EMBL" id="ALI28195.1"/>
    </source>
</evidence>
<evidence type="ECO:0000256" key="4">
    <source>
        <dbReference type="ARBA" id="ARBA00022679"/>
    </source>
</evidence>
<evidence type="ECO:0000259" key="10">
    <source>
        <dbReference type="Pfam" id="PF13231"/>
    </source>
</evidence>
<evidence type="ECO:0000256" key="7">
    <source>
        <dbReference type="ARBA" id="ARBA00023136"/>
    </source>
</evidence>
<evidence type="ECO:0000256" key="5">
    <source>
        <dbReference type="ARBA" id="ARBA00022692"/>
    </source>
</evidence>
<organism evidence="12 13">
    <name type="scientific">Mycolicibacterium fortuitum</name>
    <name type="common">Mycobacterium fortuitum</name>
    <dbReference type="NCBI Taxonomy" id="1766"/>
    <lineage>
        <taxon>Bacteria</taxon>
        <taxon>Bacillati</taxon>
        <taxon>Actinomycetota</taxon>
        <taxon>Actinomycetes</taxon>
        <taxon>Mycobacteriales</taxon>
        <taxon>Mycobacteriaceae</taxon>
        <taxon>Mycolicibacterium</taxon>
    </lineage>
</organism>
<keyword evidence="3 12" id="KW-0328">Glycosyltransferase</keyword>
<dbReference type="GO" id="GO:0005886">
    <property type="term" value="C:plasma membrane"/>
    <property type="evidence" value="ECO:0007669"/>
    <property type="project" value="UniProtKB-SubCell"/>
</dbReference>
<evidence type="ECO:0000256" key="1">
    <source>
        <dbReference type="ARBA" id="ARBA00004651"/>
    </source>
</evidence>
<keyword evidence="5 9" id="KW-0812">Transmembrane</keyword>
<evidence type="ECO:0000313" key="13">
    <source>
        <dbReference type="Proteomes" id="UP000057134"/>
    </source>
</evidence>
<feature type="transmembrane region" description="Helical" evidence="9">
    <location>
        <begin position="108"/>
        <end position="126"/>
    </location>
</feature>
<dbReference type="RefSeq" id="WP_054602942.1">
    <property type="nucleotide sequence ID" value="NZ_CP011269.1"/>
</dbReference>
<dbReference type="GO" id="GO:0016763">
    <property type="term" value="F:pentosyltransferase activity"/>
    <property type="evidence" value="ECO:0007669"/>
    <property type="project" value="TreeGrafter"/>
</dbReference>
<accession>A0A0N9YJC3</accession>
<proteinExistence type="predicted"/>
<dbReference type="GO" id="GO:0009103">
    <property type="term" value="P:lipopolysaccharide biosynthetic process"/>
    <property type="evidence" value="ECO:0007669"/>
    <property type="project" value="UniProtKB-ARBA"/>
</dbReference>
<feature type="transmembrane region" description="Helical" evidence="9">
    <location>
        <begin position="443"/>
        <end position="462"/>
    </location>
</feature>
<feature type="transmembrane region" description="Helical" evidence="9">
    <location>
        <begin position="183"/>
        <end position="200"/>
    </location>
</feature>
<name>A0A0N9YJC3_MYCFO</name>
<evidence type="ECO:0000256" key="6">
    <source>
        <dbReference type="ARBA" id="ARBA00022989"/>
    </source>
</evidence>
<dbReference type="EMBL" id="CP011269">
    <property type="protein sequence ID" value="ALI28195.1"/>
    <property type="molecule type" value="Genomic_DNA"/>
</dbReference>
<dbReference type="KEGG" id="mft:XA26_43950"/>
<dbReference type="AlphaFoldDB" id="A0A0N9YJC3"/>
<sequence length="645" mass="66607">MTTIADAAPAAVAATPDATKAMTPGWVRPSYWALLAGTAVLYLWGLGSSGWANSYYAAAAQAGTQSWKAWLFGSLDAGNAITVDKPPAAMWAMGLSGRLFGFNEFTMLLPQALMGVAAVALLYATVRRTSGPAAGLIAGAALALTPVAAAMFRYNNPDALLVLLLVLAAYFMVRAVGPVSAKASAGWVALAGCALGFAFLTKMLQAFLIVPGLAWVFLVAAPAAGMWKRLGTLLIGAVTMIASSGWYIALVALWPADSRPYIAGSTDNSLLQLAFGYNGLQRILGQEGHGPGGAGGGPSFGHGPGGGPNLMFGGDPGIGRMFGMSMGTEVSWLLPAALIGLVAALWLTRRAPRTSAQRAGLLMWGGWMLVTAVVFSFMDGIIHPYYTVALAPSVAALVGMAIVELWRVRARLAARLVLALMLAGTGVWAFVLLNRTPDWLPALRWVVLIGSLLTALALPVVVHRPGKMPAVVALAAVVFGFAATGAYTIETVAKVHGGGPMATSGPDRDMGFGGPGGPGGPRGFGREDDPALAALIAGADGRWAAASVGSMLVSDLELKTGESLMAIGGFTGGDDSPTLAQFQQYVADGQVRYFLDRPVDGRGGPPGPPRDPGGSAGEITTWVRQHFTKSMVGEVPVYDLTVPVA</sequence>